<protein>
    <submittedName>
        <fullName evidence="1">Uncharacterized protein</fullName>
    </submittedName>
</protein>
<organism evidence="1 2">
    <name type="scientific">Cupriavidus basilensis</name>
    <dbReference type="NCBI Taxonomy" id="68895"/>
    <lineage>
        <taxon>Bacteria</taxon>
        <taxon>Pseudomonadati</taxon>
        <taxon>Pseudomonadota</taxon>
        <taxon>Betaproteobacteria</taxon>
        <taxon>Burkholderiales</taxon>
        <taxon>Burkholderiaceae</taxon>
        <taxon>Cupriavidus</taxon>
    </lineage>
</organism>
<sequence length="87" mass="9160">MPSGTTSVGIGSGIARFATLSDGMFCALLYCIERHEAAPIRIGFPFSAYNMGVLTPSTAAVFRQRGGIRRRGVLTPAAAVWPISSAQ</sequence>
<dbReference type="RefSeq" id="WP_276264590.1">
    <property type="nucleotide sequence ID" value="NZ_JARJLM010000162.1"/>
</dbReference>
<gene>
    <name evidence="1" type="ORF">P3W85_09560</name>
</gene>
<name>A0ABT6AKQ6_9BURK</name>
<dbReference type="Proteomes" id="UP001216674">
    <property type="component" value="Unassembled WGS sequence"/>
</dbReference>
<proteinExistence type="predicted"/>
<evidence type="ECO:0000313" key="2">
    <source>
        <dbReference type="Proteomes" id="UP001216674"/>
    </source>
</evidence>
<keyword evidence="2" id="KW-1185">Reference proteome</keyword>
<dbReference type="EMBL" id="JARJLM010000162">
    <property type="protein sequence ID" value="MDF3833190.1"/>
    <property type="molecule type" value="Genomic_DNA"/>
</dbReference>
<reference evidence="1 2" key="1">
    <citation type="submission" date="2023-03" db="EMBL/GenBank/DDBJ databases">
        <title>Draft assemblies of triclosan tolerant bacteria isolated from returned activated sludge.</title>
        <authorList>
            <person name="Van Hamelsveld S."/>
        </authorList>
    </citation>
    <scope>NUCLEOTIDE SEQUENCE [LARGE SCALE GENOMIC DNA]</scope>
    <source>
        <strain evidence="1 2">GW210010_S58</strain>
    </source>
</reference>
<accession>A0ABT6AKQ6</accession>
<evidence type="ECO:0000313" key="1">
    <source>
        <dbReference type="EMBL" id="MDF3833190.1"/>
    </source>
</evidence>
<comment type="caution">
    <text evidence="1">The sequence shown here is derived from an EMBL/GenBank/DDBJ whole genome shotgun (WGS) entry which is preliminary data.</text>
</comment>